<evidence type="ECO:0000259" key="5">
    <source>
        <dbReference type="PROSITE" id="PS50977"/>
    </source>
</evidence>
<reference evidence="6 7" key="1">
    <citation type="submission" date="2019-06" db="EMBL/GenBank/DDBJ databases">
        <title>Sequencing the genomes of 1000 actinobacteria strains.</title>
        <authorList>
            <person name="Klenk H.-P."/>
        </authorList>
    </citation>
    <scope>NUCLEOTIDE SEQUENCE [LARGE SCALE GENOMIC DNA]</scope>
    <source>
        <strain evidence="6 7">DSM 20427</strain>
    </source>
</reference>
<evidence type="ECO:0000313" key="7">
    <source>
        <dbReference type="Proteomes" id="UP000319804"/>
    </source>
</evidence>
<keyword evidence="2 4" id="KW-0238">DNA-binding</keyword>
<dbReference type="InterPro" id="IPR009057">
    <property type="entry name" value="Homeodomain-like_sf"/>
</dbReference>
<sequence>MARTRSFDETAALDAAAAQFRVYGYADTSTEQLCEAAGVRRSSLYNAFQSKDELFVRALERYVETTGAAQALVLEDAELDGMSRLRGVLDLILAEEDEAAADGHAAGCMVVGSRMTPDVQGRDERVGRLLDKSLDRQLSLLAHAVGVGQRDGTVRNDISPREAALLVVSAISGVRVLAQAGIRADELRRVAMATLDGLRP</sequence>
<dbReference type="SUPFAM" id="SSF48498">
    <property type="entry name" value="Tetracyclin repressor-like, C-terminal domain"/>
    <property type="match status" value="1"/>
</dbReference>
<keyword evidence="3" id="KW-0804">Transcription</keyword>
<evidence type="ECO:0000256" key="3">
    <source>
        <dbReference type="ARBA" id="ARBA00023163"/>
    </source>
</evidence>
<dbReference type="Proteomes" id="UP000319804">
    <property type="component" value="Unassembled WGS sequence"/>
</dbReference>
<accession>A0A4Y3UUA5</accession>
<dbReference type="Pfam" id="PF00440">
    <property type="entry name" value="TetR_N"/>
    <property type="match status" value="1"/>
</dbReference>
<dbReference type="RefSeq" id="WP_141268444.1">
    <property type="nucleotide sequence ID" value="NZ_BJNA01000101.1"/>
</dbReference>
<gene>
    <name evidence="6" type="ORF">FHX68_1378</name>
</gene>
<evidence type="ECO:0000256" key="1">
    <source>
        <dbReference type="ARBA" id="ARBA00023015"/>
    </source>
</evidence>
<dbReference type="AlphaFoldDB" id="A0A4Y3UUA5"/>
<proteinExistence type="predicted"/>
<keyword evidence="1" id="KW-0805">Transcription regulation</keyword>
<dbReference type="PRINTS" id="PR00455">
    <property type="entry name" value="HTHTETR"/>
</dbReference>
<dbReference type="InterPro" id="IPR036271">
    <property type="entry name" value="Tet_transcr_reg_TetR-rel_C_sf"/>
</dbReference>
<dbReference type="InterPro" id="IPR001647">
    <property type="entry name" value="HTH_TetR"/>
</dbReference>
<dbReference type="Gene3D" id="1.10.357.10">
    <property type="entry name" value="Tetracycline Repressor, domain 2"/>
    <property type="match status" value="1"/>
</dbReference>
<protein>
    <submittedName>
        <fullName evidence="6">TetR family transcriptional regulator</fullName>
    </submittedName>
</protein>
<evidence type="ECO:0000256" key="4">
    <source>
        <dbReference type="PROSITE-ProRule" id="PRU00335"/>
    </source>
</evidence>
<dbReference type="GO" id="GO:0003677">
    <property type="term" value="F:DNA binding"/>
    <property type="evidence" value="ECO:0007669"/>
    <property type="project" value="UniProtKB-UniRule"/>
</dbReference>
<dbReference type="OrthoDB" id="4214267at2"/>
<evidence type="ECO:0000313" key="6">
    <source>
        <dbReference type="EMBL" id="TQM98680.1"/>
    </source>
</evidence>
<organism evidence="6 7">
    <name type="scientific">Microbacterium lacticum</name>
    <dbReference type="NCBI Taxonomy" id="33885"/>
    <lineage>
        <taxon>Bacteria</taxon>
        <taxon>Bacillati</taxon>
        <taxon>Actinomycetota</taxon>
        <taxon>Actinomycetes</taxon>
        <taxon>Micrococcales</taxon>
        <taxon>Microbacteriaceae</taxon>
        <taxon>Microbacterium</taxon>
    </lineage>
</organism>
<keyword evidence="7" id="KW-1185">Reference proteome</keyword>
<dbReference type="PANTHER" id="PTHR47506:SF1">
    <property type="entry name" value="HTH-TYPE TRANSCRIPTIONAL REGULATOR YJDC"/>
    <property type="match status" value="1"/>
</dbReference>
<dbReference type="Gene3D" id="1.10.10.60">
    <property type="entry name" value="Homeodomain-like"/>
    <property type="match status" value="1"/>
</dbReference>
<dbReference type="PROSITE" id="PS50977">
    <property type="entry name" value="HTH_TETR_2"/>
    <property type="match status" value="1"/>
</dbReference>
<name>A0A4Y3UUA5_9MICO</name>
<dbReference type="SUPFAM" id="SSF46689">
    <property type="entry name" value="Homeodomain-like"/>
    <property type="match status" value="1"/>
</dbReference>
<feature type="DNA-binding region" description="H-T-H motif" evidence="4">
    <location>
        <begin position="29"/>
        <end position="48"/>
    </location>
</feature>
<comment type="caution">
    <text evidence="6">The sequence shown here is derived from an EMBL/GenBank/DDBJ whole genome shotgun (WGS) entry which is preliminary data.</text>
</comment>
<evidence type="ECO:0000256" key="2">
    <source>
        <dbReference type="ARBA" id="ARBA00023125"/>
    </source>
</evidence>
<feature type="domain" description="HTH tetR-type" evidence="5">
    <location>
        <begin position="6"/>
        <end position="66"/>
    </location>
</feature>
<dbReference type="EMBL" id="VFPS01000002">
    <property type="protein sequence ID" value="TQM98680.1"/>
    <property type="molecule type" value="Genomic_DNA"/>
</dbReference>
<dbReference type="PANTHER" id="PTHR47506">
    <property type="entry name" value="TRANSCRIPTIONAL REGULATORY PROTEIN"/>
    <property type="match status" value="1"/>
</dbReference>